<dbReference type="InterPro" id="IPR001633">
    <property type="entry name" value="EAL_dom"/>
</dbReference>
<keyword evidence="1" id="KW-1133">Transmembrane helix</keyword>
<dbReference type="SMART" id="SM00052">
    <property type="entry name" value="EAL"/>
    <property type="match status" value="1"/>
</dbReference>
<dbReference type="InterPro" id="IPR029787">
    <property type="entry name" value="Nucleotide_cyclase"/>
</dbReference>
<dbReference type="PANTHER" id="PTHR33121:SF70">
    <property type="entry name" value="SIGNALING PROTEIN YKOW"/>
    <property type="match status" value="1"/>
</dbReference>
<dbReference type="Pfam" id="PF00563">
    <property type="entry name" value="EAL"/>
    <property type="match status" value="1"/>
</dbReference>
<evidence type="ECO:0000259" key="2">
    <source>
        <dbReference type="PROSITE" id="PS50883"/>
    </source>
</evidence>
<dbReference type="InterPro" id="IPR043128">
    <property type="entry name" value="Rev_trsase/Diguanyl_cyclase"/>
</dbReference>
<dbReference type="InterPro" id="IPR050706">
    <property type="entry name" value="Cyclic-di-GMP_PDE-like"/>
</dbReference>
<feature type="transmembrane region" description="Helical" evidence="1">
    <location>
        <begin position="141"/>
        <end position="163"/>
    </location>
</feature>
<dbReference type="PROSITE" id="PS50883">
    <property type="entry name" value="EAL"/>
    <property type="match status" value="1"/>
</dbReference>
<dbReference type="STRING" id="270498.CHK_0509"/>
<name>A0A0M2NNM0_9FIRM</name>
<evidence type="ECO:0000259" key="3">
    <source>
        <dbReference type="PROSITE" id="PS50887"/>
    </source>
</evidence>
<dbReference type="GO" id="GO:0071111">
    <property type="term" value="F:cyclic-guanylate-specific phosphodiesterase activity"/>
    <property type="evidence" value="ECO:0007669"/>
    <property type="project" value="InterPro"/>
</dbReference>
<organism evidence="4 5">
    <name type="scientific">Christensenella hongkongensis</name>
    <dbReference type="NCBI Taxonomy" id="270498"/>
    <lineage>
        <taxon>Bacteria</taxon>
        <taxon>Bacillati</taxon>
        <taxon>Bacillota</taxon>
        <taxon>Clostridia</taxon>
        <taxon>Christensenellales</taxon>
        <taxon>Christensenellaceae</taxon>
        <taxon>Christensenella</taxon>
    </lineage>
</organism>
<dbReference type="CDD" id="cd01949">
    <property type="entry name" value="GGDEF"/>
    <property type="match status" value="1"/>
</dbReference>
<dbReference type="PATRIC" id="fig|270498.16.peg.1441"/>
<feature type="transmembrane region" description="Helical" evidence="1">
    <location>
        <begin position="66"/>
        <end position="88"/>
    </location>
</feature>
<evidence type="ECO:0000313" key="4">
    <source>
        <dbReference type="EMBL" id="KKI51992.1"/>
    </source>
</evidence>
<accession>A0A0M2NNM0</accession>
<evidence type="ECO:0000256" key="1">
    <source>
        <dbReference type="SAM" id="Phobius"/>
    </source>
</evidence>
<dbReference type="RefSeq" id="WP_046442455.1">
    <property type="nucleotide sequence ID" value="NZ_LAYJ01000047.1"/>
</dbReference>
<dbReference type="Gene3D" id="3.30.70.270">
    <property type="match status" value="1"/>
</dbReference>
<dbReference type="Pfam" id="PF00990">
    <property type="entry name" value="GGDEF"/>
    <property type="match status" value="1"/>
</dbReference>
<feature type="domain" description="EAL" evidence="2">
    <location>
        <begin position="386"/>
        <end position="640"/>
    </location>
</feature>
<feature type="transmembrane region" description="Helical" evidence="1">
    <location>
        <begin position="34"/>
        <end position="60"/>
    </location>
</feature>
<dbReference type="OrthoDB" id="9805474at2"/>
<dbReference type="PANTHER" id="PTHR33121">
    <property type="entry name" value="CYCLIC DI-GMP PHOSPHODIESTERASE PDEF"/>
    <property type="match status" value="1"/>
</dbReference>
<feature type="transmembrane region" description="Helical" evidence="1">
    <location>
        <begin position="5"/>
        <end position="22"/>
    </location>
</feature>
<dbReference type="AlphaFoldDB" id="A0A0M2NNM0"/>
<dbReference type="InterPro" id="IPR035919">
    <property type="entry name" value="EAL_sf"/>
</dbReference>
<dbReference type="SMART" id="SM00267">
    <property type="entry name" value="GGDEF"/>
    <property type="match status" value="1"/>
</dbReference>
<dbReference type="CDD" id="cd01948">
    <property type="entry name" value="EAL"/>
    <property type="match status" value="1"/>
</dbReference>
<dbReference type="PROSITE" id="PS50887">
    <property type="entry name" value="GGDEF"/>
    <property type="match status" value="1"/>
</dbReference>
<dbReference type="EMBL" id="LAYJ01000047">
    <property type="protein sequence ID" value="KKI51992.1"/>
    <property type="molecule type" value="Genomic_DNA"/>
</dbReference>
<feature type="transmembrane region" description="Helical" evidence="1">
    <location>
        <begin position="100"/>
        <end position="121"/>
    </location>
</feature>
<proteinExistence type="predicted"/>
<reference evidence="4 5" key="1">
    <citation type="submission" date="2015-04" db="EMBL/GenBank/DDBJ databases">
        <title>Draft genome sequence of bacteremic isolate Catabacter hongkongensis type strain HKU16T.</title>
        <authorList>
            <person name="Lau S.K."/>
            <person name="Teng J.L."/>
            <person name="Huang Y."/>
            <person name="Curreem S.O."/>
            <person name="Tsui S.K."/>
            <person name="Woo P.C."/>
        </authorList>
    </citation>
    <scope>NUCLEOTIDE SEQUENCE [LARGE SCALE GENOMIC DNA]</scope>
    <source>
        <strain evidence="4 5">HKU16</strain>
    </source>
</reference>
<dbReference type="Proteomes" id="UP000034076">
    <property type="component" value="Unassembled WGS sequence"/>
</dbReference>
<protein>
    <submittedName>
        <fullName evidence="4">Diguanylate cyclase/phosphodiesterase (GGDEF &amp; EAL domains) with PAS/PAC sensor(S)</fullName>
    </submittedName>
</protein>
<dbReference type="SUPFAM" id="SSF55073">
    <property type="entry name" value="Nucleotide cyclase"/>
    <property type="match status" value="1"/>
</dbReference>
<dbReference type="NCBIfam" id="TIGR00254">
    <property type="entry name" value="GGDEF"/>
    <property type="match status" value="1"/>
</dbReference>
<keyword evidence="1" id="KW-0472">Membrane</keyword>
<keyword evidence="1" id="KW-0812">Transmembrane</keyword>
<keyword evidence="5" id="KW-1185">Reference proteome</keyword>
<feature type="transmembrane region" description="Helical" evidence="1">
    <location>
        <begin position="175"/>
        <end position="190"/>
    </location>
</feature>
<gene>
    <name evidence="4" type="ORF">CHK_0509</name>
</gene>
<evidence type="ECO:0000313" key="5">
    <source>
        <dbReference type="Proteomes" id="UP000034076"/>
    </source>
</evidence>
<feature type="domain" description="GGDEF" evidence="3">
    <location>
        <begin position="247"/>
        <end position="378"/>
    </location>
</feature>
<sequence>MVWNISAECISAIILCIIWIYSRKGNPLPTLKNQFFQVCFLVTFFAITSNIASTVMLYYYQEIPLALIWIVTTFYFVTTPLMGVFYFFYVTSIVFENDKALNKVLIIASVPAAAYLVFVLINPATKLLFDIDPSTGYMRGSLISLTYIIFYIYCFACLFLVLFKGQLLDRSIRRILISFPVIAAIVIVIQQFVPEYILSGSAATCALLIIYLYLQNKQISIDHLTGLPNRHEFLKMLELKLEHHKNDSFAIIVLSLKNFKLINDKFGQQNGDRFLQSVSTYLASILGGHQLYRFSGDEFAILLGHSDETIIRPVFERLQHRMTLPWKTATCSCILFYALAVVHYPSSADSVEGLIDGIETTVAQAKQKPEHYSYCTPQMLEQAKRKLRIIEILRERLATNSFEVYYQPILSIADCKFHRAEALLRLNDTPIGPIYPSEFIPLAEDTGLIIDITYQVLDKVCKYIVELIADGIDILSVSVNFSSMQFTQEDISKRVFEIIESNGIPCSKVKIEITESVLIENLDTVRNFINVLHARGVRFALDDFGTGYSNISTVLGFPINTVKLDKSLVWSSTHNPRSAVVVRHMTAAFRQLGIDILAEGVETEEQQHFVEDCGCDMIQGFLYSKPVPPQDAKLYLGKELCDTPFTIGHSEK</sequence>
<comment type="caution">
    <text evidence="4">The sequence shown here is derived from an EMBL/GenBank/DDBJ whole genome shotgun (WGS) entry which is preliminary data.</text>
</comment>
<dbReference type="InterPro" id="IPR000160">
    <property type="entry name" value="GGDEF_dom"/>
</dbReference>
<dbReference type="SUPFAM" id="SSF141868">
    <property type="entry name" value="EAL domain-like"/>
    <property type="match status" value="1"/>
</dbReference>
<dbReference type="Gene3D" id="3.20.20.450">
    <property type="entry name" value="EAL domain"/>
    <property type="match status" value="1"/>
</dbReference>